<evidence type="ECO:0000313" key="3">
    <source>
        <dbReference type="Proteomes" id="UP000799778"/>
    </source>
</evidence>
<feature type="domain" description="Stress-response A/B barrel" evidence="1">
    <location>
        <begin position="15"/>
        <end position="108"/>
    </location>
</feature>
<proteinExistence type="predicted"/>
<evidence type="ECO:0000313" key="2">
    <source>
        <dbReference type="EMBL" id="KAF2020732.1"/>
    </source>
</evidence>
<gene>
    <name evidence="2" type="ORF">BU24DRAFT_487290</name>
</gene>
<keyword evidence="3" id="KW-1185">Reference proteome</keyword>
<sequence>MSTPSPPASANSTQPTRIALFKFLPSTTSSQKHDRATAFLALYSQHEDLIVSPPRGGKPLNTPLELTNVSRVDGWDFGFVVRFRSEAARKEFDSDPGHDELKTSCWRK</sequence>
<dbReference type="Pfam" id="PF07876">
    <property type="entry name" value="Dabb"/>
    <property type="match status" value="1"/>
</dbReference>
<dbReference type="SUPFAM" id="SSF54909">
    <property type="entry name" value="Dimeric alpha+beta barrel"/>
    <property type="match status" value="1"/>
</dbReference>
<dbReference type="InterPro" id="IPR011008">
    <property type="entry name" value="Dimeric_a/b-barrel"/>
</dbReference>
<dbReference type="AlphaFoldDB" id="A0A6A5Y595"/>
<evidence type="ECO:0000259" key="1">
    <source>
        <dbReference type="PROSITE" id="PS51502"/>
    </source>
</evidence>
<dbReference type="InterPro" id="IPR013097">
    <property type="entry name" value="Dabb"/>
</dbReference>
<name>A0A6A5Y595_9PLEO</name>
<organism evidence="2 3">
    <name type="scientific">Aaosphaeria arxii CBS 175.79</name>
    <dbReference type="NCBI Taxonomy" id="1450172"/>
    <lineage>
        <taxon>Eukaryota</taxon>
        <taxon>Fungi</taxon>
        <taxon>Dikarya</taxon>
        <taxon>Ascomycota</taxon>
        <taxon>Pezizomycotina</taxon>
        <taxon>Dothideomycetes</taxon>
        <taxon>Pleosporomycetidae</taxon>
        <taxon>Pleosporales</taxon>
        <taxon>Pleosporales incertae sedis</taxon>
        <taxon>Aaosphaeria</taxon>
    </lineage>
</organism>
<dbReference type="GeneID" id="54290840"/>
<dbReference type="RefSeq" id="XP_033389071.1">
    <property type="nucleotide sequence ID" value="XM_033533443.1"/>
</dbReference>
<dbReference type="OrthoDB" id="1601230at2759"/>
<protein>
    <recommendedName>
        <fullName evidence="1">Stress-response A/B barrel domain-containing protein</fullName>
    </recommendedName>
</protein>
<dbReference type="Proteomes" id="UP000799778">
    <property type="component" value="Unassembled WGS sequence"/>
</dbReference>
<dbReference type="EMBL" id="ML978066">
    <property type="protein sequence ID" value="KAF2020732.1"/>
    <property type="molecule type" value="Genomic_DNA"/>
</dbReference>
<dbReference type="Gene3D" id="3.30.70.100">
    <property type="match status" value="1"/>
</dbReference>
<dbReference type="PROSITE" id="PS51502">
    <property type="entry name" value="S_R_A_B_BARREL"/>
    <property type="match status" value="1"/>
</dbReference>
<accession>A0A6A5Y595</accession>
<reference evidence="2" key="1">
    <citation type="journal article" date="2020" name="Stud. Mycol.">
        <title>101 Dothideomycetes genomes: a test case for predicting lifestyles and emergence of pathogens.</title>
        <authorList>
            <person name="Haridas S."/>
            <person name="Albert R."/>
            <person name="Binder M."/>
            <person name="Bloem J."/>
            <person name="Labutti K."/>
            <person name="Salamov A."/>
            <person name="Andreopoulos B."/>
            <person name="Baker S."/>
            <person name="Barry K."/>
            <person name="Bills G."/>
            <person name="Bluhm B."/>
            <person name="Cannon C."/>
            <person name="Castanera R."/>
            <person name="Culley D."/>
            <person name="Daum C."/>
            <person name="Ezra D."/>
            <person name="Gonzalez J."/>
            <person name="Henrissat B."/>
            <person name="Kuo A."/>
            <person name="Liang C."/>
            <person name="Lipzen A."/>
            <person name="Lutzoni F."/>
            <person name="Magnuson J."/>
            <person name="Mondo S."/>
            <person name="Nolan M."/>
            <person name="Ohm R."/>
            <person name="Pangilinan J."/>
            <person name="Park H.-J."/>
            <person name="Ramirez L."/>
            <person name="Alfaro M."/>
            <person name="Sun H."/>
            <person name="Tritt A."/>
            <person name="Yoshinaga Y."/>
            <person name="Zwiers L.-H."/>
            <person name="Turgeon B."/>
            <person name="Goodwin S."/>
            <person name="Spatafora J."/>
            <person name="Crous P."/>
            <person name="Grigoriev I."/>
        </authorList>
    </citation>
    <scope>NUCLEOTIDE SEQUENCE</scope>
    <source>
        <strain evidence="2">CBS 175.79</strain>
    </source>
</reference>